<keyword evidence="3" id="KW-1003">Cell membrane</keyword>
<proteinExistence type="predicted"/>
<dbReference type="GO" id="GO:0016887">
    <property type="term" value="F:ATP hydrolysis activity"/>
    <property type="evidence" value="ECO:0007669"/>
    <property type="project" value="InterPro"/>
</dbReference>
<keyword evidence="13" id="KW-1185">Reference proteome</keyword>
<dbReference type="InterPro" id="IPR036640">
    <property type="entry name" value="ABC1_TM_sf"/>
</dbReference>
<protein>
    <submittedName>
        <fullName evidence="12">ABC transporter ATP-binding protein</fullName>
    </submittedName>
</protein>
<evidence type="ECO:0000256" key="9">
    <source>
        <dbReference type="SAM" id="Phobius"/>
    </source>
</evidence>
<name>A0A177LAQ7_9BACI</name>
<dbReference type="GO" id="GO:0005524">
    <property type="term" value="F:ATP binding"/>
    <property type="evidence" value="ECO:0007669"/>
    <property type="project" value="UniProtKB-KW"/>
</dbReference>
<feature type="transmembrane region" description="Helical" evidence="9">
    <location>
        <begin position="52"/>
        <end position="76"/>
    </location>
</feature>
<sequence>MSRVLSLLKPYRLSMAAAWGLMLLELAVELVMPILIAKMIDDGIIAGNLNMVIRWGVIMIGLSLFSFAAGITNSFIAARIGQNYGFDIRKKLFEKVQSFSFAQYGHFDTSTLITRMTNDVTQLQNAVFMSLRIMLRAPLMIVFGTAMALYVHFGLSLVLVIVVPVMLVFMMFMMRRGASMFERVQKRLDKVNSVMRENLTGIRLIKAFVRSDHEKSRFQKSSKALMDETIRVIRTFESIVPLLLLVMNGALLLILWLGFVEMQNGTVTTGEIVAIINYAARIIISLSIFTFITIAFARGKASAGRIDEVLNVEQEKLNWVTETYPKDGDLTLENVFFTYPGGTAPVLKDLSMTVKRGEMAAILGGTGSGKSALLSLIPRLYEPDSGIISIGGRDISQMKMDSLRREIGFVPQESHLFTGSIFDNIRWGKKNATEKEIVEAARKAQIHETVAALPDGYHTMIGQKGVTLSGGQKQRLSIARALIRKPDILLLDDSTSALDVKTEVALIDAITEEKCTIIIVTQKISTAEQADRIFMIEDGQVAMSGTHKELSSQNGLYKRLMESQGRKENIHEQTRG</sequence>
<dbReference type="InterPro" id="IPR011527">
    <property type="entry name" value="ABC1_TM_dom"/>
</dbReference>
<dbReference type="CDD" id="cd18548">
    <property type="entry name" value="ABC_6TM_Tm287_like"/>
    <property type="match status" value="1"/>
</dbReference>
<keyword evidence="5" id="KW-0547">Nucleotide-binding</keyword>
<evidence type="ECO:0000256" key="3">
    <source>
        <dbReference type="ARBA" id="ARBA00022475"/>
    </source>
</evidence>
<feature type="transmembrane region" description="Helical" evidence="9">
    <location>
        <begin position="21"/>
        <end position="40"/>
    </location>
</feature>
<evidence type="ECO:0000256" key="7">
    <source>
        <dbReference type="ARBA" id="ARBA00022989"/>
    </source>
</evidence>
<feature type="transmembrane region" description="Helical" evidence="9">
    <location>
        <begin position="239"/>
        <end position="260"/>
    </location>
</feature>
<dbReference type="PROSITE" id="PS50893">
    <property type="entry name" value="ABC_TRANSPORTER_2"/>
    <property type="match status" value="1"/>
</dbReference>
<organism evidence="12 13">
    <name type="scientific">Domibacillus aminovorans</name>
    <dbReference type="NCBI Taxonomy" id="29332"/>
    <lineage>
        <taxon>Bacteria</taxon>
        <taxon>Bacillati</taxon>
        <taxon>Bacillota</taxon>
        <taxon>Bacilli</taxon>
        <taxon>Bacillales</taxon>
        <taxon>Bacillaceae</taxon>
        <taxon>Domibacillus</taxon>
    </lineage>
</organism>
<keyword evidence="4 9" id="KW-0812">Transmembrane</keyword>
<dbReference type="SUPFAM" id="SSF52540">
    <property type="entry name" value="P-loop containing nucleoside triphosphate hydrolases"/>
    <property type="match status" value="1"/>
</dbReference>
<dbReference type="FunFam" id="3.40.50.300:FF:000221">
    <property type="entry name" value="Multidrug ABC transporter ATP-binding protein"/>
    <property type="match status" value="1"/>
</dbReference>
<keyword evidence="8 9" id="KW-0472">Membrane</keyword>
<evidence type="ECO:0000259" key="11">
    <source>
        <dbReference type="PROSITE" id="PS50929"/>
    </source>
</evidence>
<comment type="caution">
    <text evidence="12">The sequence shown here is derived from an EMBL/GenBank/DDBJ whole genome shotgun (WGS) entry which is preliminary data.</text>
</comment>
<dbReference type="Pfam" id="PF00005">
    <property type="entry name" value="ABC_tran"/>
    <property type="match status" value="1"/>
</dbReference>
<evidence type="ECO:0000256" key="2">
    <source>
        <dbReference type="ARBA" id="ARBA00022448"/>
    </source>
</evidence>
<dbReference type="RefSeq" id="WP_063964752.1">
    <property type="nucleotide sequence ID" value="NZ_JBCNAN010000026.1"/>
</dbReference>
<feature type="transmembrane region" description="Helical" evidence="9">
    <location>
        <begin position="157"/>
        <end position="174"/>
    </location>
</feature>
<dbReference type="AlphaFoldDB" id="A0A177LAQ7"/>
<evidence type="ECO:0000256" key="8">
    <source>
        <dbReference type="ARBA" id="ARBA00023136"/>
    </source>
</evidence>
<evidence type="ECO:0000256" key="6">
    <source>
        <dbReference type="ARBA" id="ARBA00022840"/>
    </source>
</evidence>
<dbReference type="InterPro" id="IPR027417">
    <property type="entry name" value="P-loop_NTPase"/>
</dbReference>
<dbReference type="PANTHER" id="PTHR43394">
    <property type="entry name" value="ATP-DEPENDENT PERMEASE MDL1, MITOCHONDRIAL"/>
    <property type="match status" value="1"/>
</dbReference>
<dbReference type="SUPFAM" id="SSF90123">
    <property type="entry name" value="ABC transporter transmembrane region"/>
    <property type="match status" value="1"/>
</dbReference>
<dbReference type="InterPro" id="IPR003439">
    <property type="entry name" value="ABC_transporter-like_ATP-bd"/>
</dbReference>
<evidence type="ECO:0000256" key="1">
    <source>
        <dbReference type="ARBA" id="ARBA00004651"/>
    </source>
</evidence>
<keyword evidence="2" id="KW-0813">Transport</keyword>
<dbReference type="InterPro" id="IPR017871">
    <property type="entry name" value="ABC_transporter-like_CS"/>
</dbReference>
<keyword evidence="6 12" id="KW-0067">ATP-binding</keyword>
<dbReference type="Gene3D" id="1.20.1560.10">
    <property type="entry name" value="ABC transporter type 1, transmembrane domain"/>
    <property type="match status" value="1"/>
</dbReference>
<evidence type="ECO:0000313" key="12">
    <source>
        <dbReference type="EMBL" id="OAH62486.1"/>
    </source>
</evidence>
<feature type="domain" description="ABC transporter" evidence="10">
    <location>
        <begin position="330"/>
        <end position="563"/>
    </location>
</feature>
<dbReference type="Pfam" id="PF00664">
    <property type="entry name" value="ABC_membrane"/>
    <property type="match status" value="1"/>
</dbReference>
<comment type="subcellular location">
    <subcellularLocation>
        <location evidence="1">Cell membrane</location>
        <topology evidence="1">Multi-pass membrane protein</topology>
    </subcellularLocation>
</comment>
<dbReference type="Proteomes" id="UP000076935">
    <property type="component" value="Unassembled WGS sequence"/>
</dbReference>
<dbReference type="InterPro" id="IPR039421">
    <property type="entry name" value="Type_1_exporter"/>
</dbReference>
<gene>
    <name evidence="12" type="ORF">AWH49_09860</name>
</gene>
<dbReference type="PANTHER" id="PTHR43394:SF1">
    <property type="entry name" value="ATP-BINDING CASSETTE SUB-FAMILY B MEMBER 10, MITOCHONDRIAL"/>
    <property type="match status" value="1"/>
</dbReference>
<reference evidence="12 13" key="1">
    <citation type="submission" date="2016-01" db="EMBL/GenBank/DDBJ databases">
        <title>Investigation of taxonomic status of Bacillus aminovorans.</title>
        <authorList>
            <person name="Verma A."/>
            <person name="Pal Y."/>
            <person name="Krishnamurthi S."/>
        </authorList>
    </citation>
    <scope>NUCLEOTIDE SEQUENCE [LARGE SCALE GENOMIC DNA]</scope>
    <source>
        <strain evidence="12 13">DSM 1314</strain>
    </source>
</reference>
<dbReference type="PROSITE" id="PS50929">
    <property type="entry name" value="ABC_TM1F"/>
    <property type="match status" value="1"/>
</dbReference>
<evidence type="ECO:0000256" key="4">
    <source>
        <dbReference type="ARBA" id="ARBA00022692"/>
    </source>
</evidence>
<dbReference type="GO" id="GO:0015421">
    <property type="term" value="F:ABC-type oligopeptide transporter activity"/>
    <property type="evidence" value="ECO:0007669"/>
    <property type="project" value="TreeGrafter"/>
</dbReference>
<dbReference type="GO" id="GO:0005886">
    <property type="term" value="C:plasma membrane"/>
    <property type="evidence" value="ECO:0007669"/>
    <property type="project" value="UniProtKB-SubCell"/>
</dbReference>
<evidence type="ECO:0000259" key="10">
    <source>
        <dbReference type="PROSITE" id="PS50893"/>
    </source>
</evidence>
<evidence type="ECO:0000256" key="5">
    <source>
        <dbReference type="ARBA" id="ARBA00022741"/>
    </source>
</evidence>
<evidence type="ECO:0000313" key="13">
    <source>
        <dbReference type="Proteomes" id="UP000076935"/>
    </source>
</evidence>
<feature type="transmembrane region" description="Helical" evidence="9">
    <location>
        <begin position="272"/>
        <end position="297"/>
    </location>
</feature>
<accession>A0A177LAQ7</accession>
<dbReference type="SMART" id="SM00382">
    <property type="entry name" value="AAA"/>
    <property type="match status" value="1"/>
</dbReference>
<feature type="domain" description="ABC transmembrane type-1" evidence="11">
    <location>
        <begin position="21"/>
        <end position="298"/>
    </location>
</feature>
<dbReference type="EMBL" id="LQWY01000007">
    <property type="protein sequence ID" value="OAH62486.1"/>
    <property type="molecule type" value="Genomic_DNA"/>
</dbReference>
<dbReference type="STRING" id="29332.AWH48_12900"/>
<dbReference type="InterPro" id="IPR003593">
    <property type="entry name" value="AAA+_ATPase"/>
</dbReference>
<dbReference type="Gene3D" id="3.40.50.300">
    <property type="entry name" value="P-loop containing nucleotide triphosphate hydrolases"/>
    <property type="match status" value="1"/>
</dbReference>
<keyword evidence="7 9" id="KW-1133">Transmembrane helix</keyword>
<dbReference type="PROSITE" id="PS00211">
    <property type="entry name" value="ABC_TRANSPORTER_1"/>
    <property type="match status" value="1"/>
</dbReference>